<organism evidence="4 5">
    <name type="scientific">Botryobasidium botryosum (strain FD-172 SS1)</name>
    <dbReference type="NCBI Taxonomy" id="930990"/>
    <lineage>
        <taxon>Eukaryota</taxon>
        <taxon>Fungi</taxon>
        <taxon>Dikarya</taxon>
        <taxon>Basidiomycota</taxon>
        <taxon>Agaricomycotina</taxon>
        <taxon>Agaricomycetes</taxon>
        <taxon>Cantharellales</taxon>
        <taxon>Botryobasidiaceae</taxon>
        <taxon>Botryobasidium</taxon>
    </lineage>
</organism>
<dbReference type="PANTHER" id="PTHR28627:SF1">
    <property type="entry name" value="CYTOCHROME C OXIDASE ASSEMBLY FACTOR 5"/>
    <property type="match status" value="1"/>
</dbReference>
<evidence type="ECO:0000256" key="2">
    <source>
        <dbReference type="ARBA" id="ARBA00023157"/>
    </source>
</evidence>
<sequence>MSDGICEPLLASLKECLLRTDCVLKQNFPPSVCLKEHGHELPLECQHLRQALFDCKRSKLDMRKRFRGYAKPGSEKVGGGSELPDKPNVGGA</sequence>
<reference evidence="5" key="1">
    <citation type="journal article" date="2014" name="Proc. Natl. Acad. Sci. U.S.A.">
        <title>Extensive sampling of basidiomycete genomes demonstrates inadequacy of the white-rot/brown-rot paradigm for wood decay fungi.</title>
        <authorList>
            <person name="Riley R."/>
            <person name="Salamov A.A."/>
            <person name="Brown D.W."/>
            <person name="Nagy L.G."/>
            <person name="Floudas D."/>
            <person name="Held B.W."/>
            <person name="Levasseur A."/>
            <person name="Lombard V."/>
            <person name="Morin E."/>
            <person name="Otillar R."/>
            <person name="Lindquist E.A."/>
            <person name="Sun H."/>
            <person name="LaButti K.M."/>
            <person name="Schmutz J."/>
            <person name="Jabbour D."/>
            <person name="Luo H."/>
            <person name="Baker S.E."/>
            <person name="Pisabarro A.G."/>
            <person name="Walton J.D."/>
            <person name="Blanchette R.A."/>
            <person name="Henrissat B."/>
            <person name="Martin F."/>
            <person name="Cullen D."/>
            <person name="Hibbett D.S."/>
            <person name="Grigoriev I.V."/>
        </authorList>
    </citation>
    <scope>NUCLEOTIDE SEQUENCE [LARGE SCALE GENOMIC DNA]</scope>
    <source>
        <strain evidence="5">FD-172 SS1</strain>
    </source>
</reference>
<evidence type="ECO:0000313" key="5">
    <source>
        <dbReference type="Proteomes" id="UP000027195"/>
    </source>
</evidence>
<dbReference type="Proteomes" id="UP000027195">
    <property type="component" value="Unassembled WGS sequence"/>
</dbReference>
<protein>
    <recommendedName>
        <fullName evidence="6">Cytochrome c oxidase assembly factor 5</fullName>
    </recommendedName>
</protein>
<gene>
    <name evidence="4" type="ORF">BOTBODRAFT_36587</name>
</gene>
<dbReference type="PROSITE" id="PS51808">
    <property type="entry name" value="CHCH"/>
    <property type="match status" value="1"/>
</dbReference>
<accession>A0A067MEF9</accession>
<dbReference type="OrthoDB" id="282149at2759"/>
<dbReference type="FunCoup" id="A0A067MEF9">
    <property type="interactions" value="170"/>
</dbReference>
<dbReference type="EMBL" id="KL198072">
    <property type="protein sequence ID" value="KDQ09961.1"/>
    <property type="molecule type" value="Genomic_DNA"/>
</dbReference>
<evidence type="ECO:0000256" key="1">
    <source>
        <dbReference type="ARBA" id="ARBA00007785"/>
    </source>
</evidence>
<feature type="region of interest" description="Disordered" evidence="3">
    <location>
        <begin position="70"/>
        <end position="92"/>
    </location>
</feature>
<keyword evidence="2" id="KW-1015">Disulfide bond</keyword>
<dbReference type="InterPro" id="IPR018793">
    <property type="entry name" value="Cyt_c_oxidase_assmbl_Pet191"/>
</dbReference>
<evidence type="ECO:0000256" key="3">
    <source>
        <dbReference type="SAM" id="MobiDB-lite"/>
    </source>
</evidence>
<dbReference type="PANTHER" id="PTHR28627">
    <property type="entry name" value="CYTOCHROME C OXIDASE ASSEMBLY FACTOR 5"/>
    <property type="match status" value="1"/>
</dbReference>
<keyword evidence="5" id="KW-1185">Reference proteome</keyword>
<proteinExistence type="inferred from homology"/>
<dbReference type="Pfam" id="PF10203">
    <property type="entry name" value="Pet191_N"/>
    <property type="match status" value="1"/>
</dbReference>
<evidence type="ECO:0008006" key="6">
    <source>
        <dbReference type="Google" id="ProtNLM"/>
    </source>
</evidence>
<dbReference type="AlphaFoldDB" id="A0A067MEF9"/>
<comment type="similarity">
    <text evidence="1">Belongs to the PET191 family.</text>
</comment>
<dbReference type="InParanoid" id="A0A067MEF9"/>
<dbReference type="HOGENOM" id="CLU_138069_3_1_1"/>
<dbReference type="GO" id="GO:0033617">
    <property type="term" value="P:mitochondrial respiratory chain complex IV assembly"/>
    <property type="evidence" value="ECO:0007669"/>
    <property type="project" value="TreeGrafter"/>
</dbReference>
<dbReference type="STRING" id="930990.A0A067MEF9"/>
<evidence type="ECO:0000313" key="4">
    <source>
        <dbReference type="EMBL" id="KDQ09961.1"/>
    </source>
</evidence>
<dbReference type="GO" id="GO:0005739">
    <property type="term" value="C:mitochondrion"/>
    <property type="evidence" value="ECO:0007669"/>
    <property type="project" value="TreeGrafter"/>
</dbReference>
<name>A0A067MEF9_BOTB1</name>